<evidence type="ECO:0000313" key="2">
    <source>
        <dbReference type="Proteomes" id="UP000639396"/>
    </source>
</evidence>
<protein>
    <submittedName>
        <fullName evidence="1">Transposase domain-containing protein</fullName>
    </submittedName>
</protein>
<proteinExistence type="predicted"/>
<comment type="caution">
    <text evidence="1">The sequence shown here is derived from an EMBL/GenBank/DDBJ whole genome shotgun (WGS) entry which is preliminary data.</text>
</comment>
<evidence type="ECO:0000313" key="1">
    <source>
        <dbReference type="EMBL" id="MBD2862665.1"/>
    </source>
</evidence>
<dbReference type="Proteomes" id="UP000639396">
    <property type="component" value="Unassembled WGS sequence"/>
</dbReference>
<dbReference type="EMBL" id="JACXJA010000014">
    <property type="protein sequence ID" value="MBD2862665.1"/>
    <property type="molecule type" value="Genomic_DNA"/>
</dbReference>
<keyword evidence="2" id="KW-1185">Reference proteome</keyword>
<organism evidence="1 2">
    <name type="scientific">Paenibacillus oceani</name>
    <dbReference type="NCBI Taxonomy" id="2772510"/>
    <lineage>
        <taxon>Bacteria</taxon>
        <taxon>Bacillati</taxon>
        <taxon>Bacillota</taxon>
        <taxon>Bacilli</taxon>
        <taxon>Bacillales</taxon>
        <taxon>Paenibacillaceae</taxon>
        <taxon>Paenibacillus</taxon>
    </lineage>
</organism>
<accession>A0A927C7K5</accession>
<dbReference type="AlphaFoldDB" id="A0A927C7K5"/>
<name>A0A927C7K5_9BACL</name>
<gene>
    <name evidence="1" type="ORF">IDH45_11780</name>
</gene>
<sequence>MHPFYYLTYLLEKLPQLPDLKDQEALDALLPWSSSLPLTCRVFNTTK</sequence>
<reference evidence="1" key="1">
    <citation type="submission" date="2020-09" db="EMBL/GenBank/DDBJ databases">
        <title>A novel bacterium of genus Paenibacillus, isolated from South China Sea.</title>
        <authorList>
            <person name="Huang H."/>
            <person name="Mo K."/>
            <person name="Hu Y."/>
        </authorList>
    </citation>
    <scope>NUCLEOTIDE SEQUENCE</scope>
    <source>
        <strain evidence="1">IB182363</strain>
    </source>
</reference>